<gene>
    <name evidence="2" type="ORF">NCTC13184_02499</name>
</gene>
<name>A0A378WPG9_9NOCA</name>
<dbReference type="Gene3D" id="3.40.50.150">
    <property type="entry name" value="Vaccinia Virus protein VP39"/>
    <property type="match status" value="1"/>
</dbReference>
<proteinExistence type="predicted"/>
<keyword evidence="2" id="KW-0830">Ubiquinone</keyword>
<dbReference type="CDD" id="cd02440">
    <property type="entry name" value="AdoMet_MTases"/>
    <property type="match status" value="1"/>
</dbReference>
<dbReference type="GO" id="GO:0008757">
    <property type="term" value="F:S-adenosylmethionine-dependent methyltransferase activity"/>
    <property type="evidence" value="ECO:0007669"/>
    <property type="project" value="InterPro"/>
</dbReference>
<dbReference type="Proteomes" id="UP000255082">
    <property type="component" value="Unassembled WGS sequence"/>
</dbReference>
<evidence type="ECO:0000313" key="2">
    <source>
        <dbReference type="EMBL" id="SUA43138.1"/>
    </source>
</evidence>
<keyword evidence="2" id="KW-0489">Methyltransferase</keyword>
<dbReference type="InterPro" id="IPR052356">
    <property type="entry name" value="Thiol_S-MT"/>
</dbReference>
<dbReference type="PANTHER" id="PTHR45036:SF1">
    <property type="entry name" value="METHYLTRANSFERASE LIKE 7A"/>
    <property type="match status" value="1"/>
</dbReference>
<dbReference type="InterPro" id="IPR029063">
    <property type="entry name" value="SAM-dependent_MTases_sf"/>
</dbReference>
<feature type="domain" description="Methyltransferase type 11" evidence="1">
    <location>
        <begin position="40"/>
        <end position="134"/>
    </location>
</feature>
<organism evidence="2 3">
    <name type="scientific">Nocardia africana</name>
    <dbReference type="NCBI Taxonomy" id="134964"/>
    <lineage>
        <taxon>Bacteria</taxon>
        <taxon>Bacillati</taxon>
        <taxon>Actinomycetota</taxon>
        <taxon>Actinomycetes</taxon>
        <taxon>Mycobacteriales</taxon>
        <taxon>Nocardiaceae</taxon>
        <taxon>Nocardia</taxon>
    </lineage>
</organism>
<dbReference type="EMBL" id="UGRU01000001">
    <property type="protein sequence ID" value="SUA43138.1"/>
    <property type="molecule type" value="Genomic_DNA"/>
</dbReference>
<reference evidence="2 3" key="1">
    <citation type="submission" date="2018-06" db="EMBL/GenBank/DDBJ databases">
        <authorList>
            <consortium name="Pathogen Informatics"/>
            <person name="Doyle S."/>
        </authorList>
    </citation>
    <scope>NUCLEOTIDE SEQUENCE [LARGE SCALE GENOMIC DNA]</scope>
    <source>
        <strain evidence="2 3">NCTC13184</strain>
    </source>
</reference>
<protein>
    <submittedName>
        <fullName evidence="2">Ubiquinone/menaquinone biosynthesis methyltransferase</fullName>
    </submittedName>
</protein>
<sequence length="207" mass="22327">MGVGIYSERVLPRLVDRVCGVAANDRLRRRVCAGLRGRVVEIGFGSGRNVPFYPAGVSRVSAVEPADLGWRLAAKRVAGSPVPVERAGLDGQSLPFADNSFDSALSTWTLCTIPDIAVALREVRRVLVPGATFHFVEHGLAPDANVRSWQHRLDPIQQVIAGGCHLNRDIRGLLDEAGFEITELDRFYDSAAPKTFAALSLGIAVSP</sequence>
<dbReference type="GO" id="GO:0032259">
    <property type="term" value="P:methylation"/>
    <property type="evidence" value="ECO:0007669"/>
    <property type="project" value="UniProtKB-KW"/>
</dbReference>
<evidence type="ECO:0000259" key="1">
    <source>
        <dbReference type="Pfam" id="PF08241"/>
    </source>
</evidence>
<keyword evidence="2" id="KW-0808">Transferase</keyword>
<dbReference type="InterPro" id="IPR013216">
    <property type="entry name" value="Methyltransf_11"/>
</dbReference>
<evidence type="ECO:0000313" key="3">
    <source>
        <dbReference type="Proteomes" id="UP000255082"/>
    </source>
</evidence>
<dbReference type="AlphaFoldDB" id="A0A378WPG9"/>
<dbReference type="PANTHER" id="PTHR45036">
    <property type="entry name" value="METHYLTRANSFERASE LIKE 7B"/>
    <property type="match status" value="1"/>
</dbReference>
<dbReference type="SUPFAM" id="SSF53335">
    <property type="entry name" value="S-adenosyl-L-methionine-dependent methyltransferases"/>
    <property type="match status" value="1"/>
</dbReference>
<dbReference type="Pfam" id="PF08241">
    <property type="entry name" value="Methyltransf_11"/>
    <property type="match status" value="1"/>
</dbReference>
<accession>A0A378WPG9</accession>